<gene>
    <name evidence="1" type="ORF">Nlim_0343</name>
</gene>
<sequence length="137" mass="16283">MQRNQNLEKDSVLGSGFTFPIAMYCAAKFYEVLGYDVHFQRIEQFSHMELFSIKKGDTVIIFEENNYHVKQLSRNLTNIGLNVIRPTFASKHKISQLLYYVYFSQLLTLFEAKRRRQKECHFILSKNLRNVSNQMIY</sequence>
<dbReference type="AlphaFoldDB" id="F3KIP4"/>
<protein>
    <submittedName>
        <fullName evidence="1">Uncharacterized protein</fullName>
    </submittedName>
</protein>
<dbReference type="HOGENOM" id="CLU_1860619_0_0_2"/>
<dbReference type="InterPro" id="IPR046348">
    <property type="entry name" value="SIS_dom_sf"/>
</dbReference>
<dbReference type="EMBL" id="AEGP01000022">
    <property type="protein sequence ID" value="EGG42788.1"/>
    <property type="molecule type" value="Genomic_DNA"/>
</dbReference>
<dbReference type="GO" id="GO:0097367">
    <property type="term" value="F:carbohydrate derivative binding"/>
    <property type="evidence" value="ECO:0007669"/>
    <property type="project" value="InterPro"/>
</dbReference>
<organism evidence="1">
    <name type="scientific">Candidatus Nitrosarchaeum limnium SFB1</name>
    <dbReference type="NCBI Taxonomy" id="886738"/>
    <lineage>
        <taxon>Archaea</taxon>
        <taxon>Nitrososphaerota</taxon>
        <taxon>Nitrososphaeria</taxon>
        <taxon>Nitrosopumilales</taxon>
        <taxon>Nitrosopumilaceae</taxon>
        <taxon>Nitrosarchaeum</taxon>
    </lineage>
</organism>
<evidence type="ECO:0000313" key="1">
    <source>
        <dbReference type="EMBL" id="EGG42788.1"/>
    </source>
</evidence>
<dbReference type="Proteomes" id="UP000004348">
    <property type="component" value="Chromosome"/>
</dbReference>
<reference evidence="1" key="1">
    <citation type="journal article" date="2011" name="PLoS ONE">
        <title>Genome of a low-salinity ammonia-oxidizing archaeon determined by single-cell and metagenomic analysis.</title>
        <authorList>
            <person name="Blainey P.C."/>
            <person name="Mosier A.C."/>
            <person name="Potanina A."/>
            <person name="Francis C.A."/>
            <person name="Quake S.R."/>
        </authorList>
    </citation>
    <scope>NUCLEOTIDE SEQUENCE [LARGE SCALE GENOMIC DNA]</scope>
    <source>
        <strain evidence="1">SFB1</strain>
    </source>
</reference>
<dbReference type="STRING" id="886738.Nlim_0343"/>
<name>F3KIP4_9ARCH</name>
<comment type="caution">
    <text evidence="1">The sequence shown here is derived from an EMBL/GenBank/DDBJ whole genome shotgun (WGS) entry which is preliminary data.</text>
</comment>
<dbReference type="GO" id="GO:1901135">
    <property type="term" value="P:carbohydrate derivative metabolic process"/>
    <property type="evidence" value="ECO:0007669"/>
    <property type="project" value="InterPro"/>
</dbReference>
<proteinExistence type="predicted"/>
<dbReference type="SUPFAM" id="SSF53697">
    <property type="entry name" value="SIS domain"/>
    <property type="match status" value="1"/>
</dbReference>
<dbReference type="PATRIC" id="fig|886738.10.peg.397"/>
<accession>F3KIP4</accession>